<name>S8DQ08_9LAMI</name>
<sequence>MGCCSLLLVKSIPVSSTTEHRFQNLLSKHHPIAGSRTCSDRRTSRSNCRSLLSDDASTIATKYKWIDTNPNRLSDERQIEAISRLPYKMTNRCKALMKQIICSSPENSASSVVPLMLTAWVKSAKPRRSDWLMVLKELSRMNHPLYLEVAEHALSEETFEAGVRDYTKLIHFYARRDQLREAERTLESMKSDGFVCDQVLLTSLLHMYSKNGNLRRAEAAFGEMKALGVPLDRRSYGAMAMAHVRAGKLSDGEALLREAEALEIYAGKEVYKALLRAYSMRGDSRGAQRIFDSMQVVGIVPDAKICGLLMNAFVESGETREARIAFGNMMRAGIEPNEKCVALVLSACRKEEKLSEALDLLVRLEGDGFGLAIGEEASNLLAKWFREMGVLKEVEHVLSESLRHPFESSPEDVFGLPIGEEASNSLAKWFRGRWEF</sequence>
<evidence type="ECO:0000256" key="2">
    <source>
        <dbReference type="PROSITE-ProRule" id="PRU00708"/>
    </source>
</evidence>
<comment type="caution">
    <text evidence="3">The sequence shown here is derived from an EMBL/GenBank/DDBJ whole genome shotgun (WGS) entry which is preliminary data.</text>
</comment>
<feature type="repeat" description="PPR" evidence="2">
    <location>
        <begin position="267"/>
        <end position="301"/>
    </location>
</feature>
<dbReference type="NCBIfam" id="TIGR00756">
    <property type="entry name" value="PPR"/>
    <property type="match status" value="4"/>
</dbReference>
<feature type="repeat" description="PPR" evidence="2">
    <location>
        <begin position="302"/>
        <end position="336"/>
    </location>
</feature>
<dbReference type="PANTHER" id="PTHR46862">
    <property type="entry name" value="OS07G0661900 PROTEIN"/>
    <property type="match status" value="1"/>
</dbReference>
<proteinExistence type="predicted"/>
<dbReference type="Gene3D" id="1.25.40.10">
    <property type="entry name" value="Tetratricopeptide repeat domain"/>
    <property type="match status" value="2"/>
</dbReference>
<dbReference type="Pfam" id="PF13812">
    <property type="entry name" value="PPR_3"/>
    <property type="match status" value="2"/>
</dbReference>
<keyword evidence="1" id="KW-0677">Repeat</keyword>
<organism evidence="3 4">
    <name type="scientific">Genlisea aurea</name>
    <dbReference type="NCBI Taxonomy" id="192259"/>
    <lineage>
        <taxon>Eukaryota</taxon>
        <taxon>Viridiplantae</taxon>
        <taxon>Streptophyta</taxon>
        <taxon>Embryophyta</taxon>
        <taxon>Tracheophyta</taxon>
        <taxon>Spermatophyta</taxon>
        <taxon>Magnoliopsida</taxon>
        <taxon>eudicotyledons</taxon>
        <taxon>Gunneridae</taxon>
        <taxon>Pentapetalae</taxon>
        <taxon>asterids</taxon>
        <taxon>lamiids</taxon>
        <taxon>Lamiales</taxon>
        <taxon>Lentibulariaceae</taxon>
        <taxon>Genlisea</taxon>
    </lineage>
</organism>
<dbReference type="Proteomes" id="UP000015453">
    <property type="component" value="Unassembled WGS sequence"/>
</dbReference>
<dbReference type="Pfam" id="PF01535">
    <property type="entry name" value="PPR"/>
    <property type="match status" value="1"/>
</dbReference>
<dbReference type="InterPro" id="IPR011990">
    <property type="entry name" value="TPR-like_helical_dom_sf"/>
</dbReference>
<dbReference type="OrthoDB" id="185373at2759"/>
<dbReference type="PROSITE" id="PS51375">
    <property type="entry name" value="PPR"/>
    <property type="match status" value="4"/>
</dbReference>
<dbReference type="EMBL" id="AUSU01004368">
    <property type="protein sequence ID" value="EPS65198.1"/>
    <property type="molecule type" value="Genomic_DNA"/>
</dbReference>
<feature type="repeat" description="PPR" evidence="2">
    <location>
        <begin position="197"/>
        <end position="231"/>
    </location>
</feature>
<gene>
    <name evidence="3" type="ORF">M569_09579</name>
</gene>
<accession>S8DQ08</accession>
<evidence type="ECO:0000313" key="4">
    <source>
        <dbReference type="Proteomes" id="UP000015453"/>
    </source>
</evidence>
<protein>
    <recommendedName>
        <fullName evidence="5">Pentacotripeptide-repeat region of PRORP domain-containing protein</fullName>
    </recommendedName>
</protein>
<dbReference type="InterPro" id="IPR002885">
    <property type="entry name" value="PPR_rpt"/>
</dbReference>
<evidence type="ECO:0008006" key="5">
    <source>
        <dbReference type="Google" id="ProtNLM"/>
    </source>
</evidence>
<keyword evidence="4" id="KW-1185">Reference proteome</keyword>
<evidence type="ECO:0000313" key="3">
    <source>
        <dbReference type="EMBL" id="EPS65198.1"/>
    </source>
</evidence>
<dbReference type="AlphaFoldDB" id="S8DQ08"/>
<reference evidence="3 4" key="1">
    <citation type="journal article" date="2013" name="BMC Genomics">
        <title>The miniature genome of a carnivorous plant Genlisea aurea contains a low number of genes and short non-coding sequences.</title>
        <authorList>
            <person name="Leushkin E.V."/>
            <person name="Sutormin R.A."/>
            <person name="Nabieva E.R."/>
            <person name="Penin A.A."/>
            <person name="Kondrashov A.S."/>
            <person name="Logacheva M.D."/>
        </authorList>
    </citation>
    <scope>NUCLEOTIDE SEQUENCE [LARGE SCALE GENOMIC DNA]</scope>
</reference>
<dbReference type="PANTHER" id="PTHR46862:SF3">
    <property type="entry name" value="OS07G0661900 PROTEIN"/>
    <property type="match status" value="1"/>
</dbReference>
<evidence type="ECO:0000256" key="1">
    <source>
        <dbReference type="ARBA" id="ARBA00022737"/>
    </source>
</evidence>
<feature type="repeat" description="PPR" evidence="2">
    <location>
        <begin position="162"/>
        <end position="196"/>
    </location>
</feature>